<dbReference type="PRINTS" id="PR01657">
    <property type="entry name" value="MCMFAMILY"/>
</dbReference>
<evidence type="ECO:0000256" key="10">
    <source>
        <dbReference type="ARBA" id="ARBA00048432"/>
    </source>
</evidence>
<dbReference type="Gene3D" id="3.40.50.300">
    <property type="entry name" value="P-loop containing nucleotide triphosphate hydrolases"/>
    <property type="match status" value="1"/>
</dbReference>
<dbReference type="InterPro" id="IPR018525">
    <property type="entry name" value="MCM_CS"/>
</dbReference>
<dbReference type="PRINTS" id="PR01663">
    <property type="entry name" value="MCMPROTEIN7"/>
</dbReference>
<keyword evidence="5 12" id="KW-0347">Helicase</keyword>
<dbReference type="InterPro" id="IPR001208">
    <property type="entry name" value="MCM_dom"/>
</dbReference>
<dbReference type="InterPro" id="IPR041562">
    <property type="entry name" value="MCM_lid"/>
</dbReference>
<sequence length="737" mass="82913">MAAIVPVKLSVNYEEDRASIKRFLEEFKTTGSSMGEEESVLKYDVIMQNIVDREQSVVYIELDDLAKFEDSRTRLVANIMRNTKQYVDFFASVMDELCALKTPANPELSYKDTVLDVIIRQRIIRDSNRGVETEDFFPPALTRRYEIFFKPLSDDTAYAVRQVNGEKIGRLVTIRGIVTRVSDVKPLLEVNAYSCDSCGFEIFQEIKQRQFTPFTECTSVDCKRNGIKGKLHMQTRASKFLSFQEIKLQELTDQVPVGHIPRTMSLHAYGAACRQLTPGDVANVTGIFLPMPYTGFQAMRAGLLTDTYLAVQYVHRLKKQYDEIELTAEDEVRLEELKADPNVYSHLSRSIAPEIYGHDDVKKVLLLLLVGGVSKTVGDGMKIRGDINICLMGDPGVAKSQLLKFIAKVAPRGVYTTGRGSSGVGLTAAVMRDPITDEMILEGGALVLADNGICCIDEFDKMDDSDRTAIHEVMEQQTISISKAGINTTLNARASILAAANPLYGRYNTRISPTQNINLPAALLSRFDILYLMLDKPSEDLDRLLAEHVAYVHTHNKPPKMDFNALEPNMIRHYVAHARTKRPVLTSDVSEYVTSAYVGLRRQYKLDEDRQQQFTYASARTLLGIIRMAQALARIRLSDIVEPVDVDEALRLIDVSKSSLNDDGGRRNGRQDKSPMSGIFNVVKELTYEFGHSLALSTIRQRISSRGYTESQLDEAIREYSGLDIWQCDKHRLTVIH</sequence>
<reference evidence="14" key="1">
    <citation type="submission" date="2020-12" db="EMBL/GenBank/DDBJ databases">
        <title>Metabolic potential, ecology and presence of endohyphal bacteria is reflected in genomic diversity of Mucoromycotina.</title>
        <authorList>
            <person name="Muszewska A."/>
            <person name="Okrasinska A."/>
            <person name="Steczkiewicz K."/>
            <person name="Drgas O."/>
            <person name="Orlowska M."/>
            <person name="Perlinska-Lenart U."/>
            <person name="Aleksandrzak-Piekarczyk T."/>
            <person name="Szatraj K."/>
            <person name="Zielenkiewicz U."/>
            <person name="Pilsyk S."/>
            <person name="Malc E."/>
            <person name="Mieczkowski P."/>
            <person name="Kruszewska J.S."/>
            <person name="Biernat P."/>
            <person name="Pawlowska J."/>
        </authorList>
    </citation>
    <scope>NUCLEOTIDE SEQUENCE</scope>
    <source>
        <strain evidence="14">WA0000017839</strain>
    </source>
</reference>
<dbReference type="InterPro" id="IPR012340">
    <property type="entry name" value="NA-bd_OB-fold"/>
</dbReference>
<keyword evidence="8 12" id="KW-0539">Nucleus</keyword>
<dbReference type="Pfam" id="PF14551">
    <property type="entry name" value="MCM_N"/>
    <property type="match status" value="1"/>
</dbReference>
<dbReference type="CDD" id="cd17758">
    <property type="entry name" value="MCM7"/>
    <property type="match status" value="1"/>
</dbReference>
<dbReference type="Gene3D" id="3.30.1640.10">
    <property type="entry name" value="mini-chromosome maintenance (MCM) complex, chain A, domain 1"/>
    <property type="match status" value="1"/>
</dbReference>
<dbReference type="GO" id="GO:0016787">
    <property type="term" value="F:hydrolase activity"/>
    <property type="evidence" value="ECO:0007669"/>
    <property type="project" value="UniProtKB-KW"/>
</dbReference>
<evidence type="ECO:0000256" key="7">
    <source>
        <dbReference type="ARBA" id="ARBA00023125"/>
    </source>
</evidence>
<dbReference type="GO" id="GO:0006271">
    <property type="term" value="P:DNA strand elongation involved in DNA replication"/>
    <property type="evidence" value="ECO:0007669"/>
    <property type="project" value="TreeGrafter"/>
</dbReference>
<dbReference type="GO" id="GO:0003697">
    <property type="term" value="F:single-stranded DNA binding"/>
    <property type="evidence" value="ECO:0007669"/>
    <property type="project" value="TreeGrafter"/>
</dbReference>
<dbReference type="GO" id="GO:0005524">
    <property type="term" value="F:ATP binding"/>
    <property type="evidence" value="ECO:0007669"/>
    <property type="project" value="UniProtKB-KW"/>
</dbReference>
<dbReference type="OrthoDB" id="3207464at2759"/>
<dbReference type="Pfam" id="PF24901">
    <property type="entry name" value="WHD_MCM7"/>
    <property type="match status" value="1"/>
</dbReference>
<dbReference type="SMART" id="SM00382">
    <property type="entry name" value="AAA"/>
    <property type="match status" value="1"/>
</dbReference>
<keyword evidence="6 11" id="KW-0067">ATP-binding</keyword>
<dbReference type="GO" id="GO:0005656">
    <property type="term" value="C:nuclear pre-replicative complex"/>
    <property type="evidence" value="ECO:0007669"/>
    <property type="project" value="UniProtKB-ARBA"/>
</dbReference>
<dbReference type="SUPFAM" id="SSF50249">
    <property type="entry name" value="Nucleic acid-binding proteins"/>
    <property type="match status" value="1"/>
</dbReference>
<evidence type="ECO:0000256" key="4">
    <source>
        <dbReference type="ARBA" id="ARBA00022801"/>
    </source>
</evidence>
<keyword evidence="15" id="KW-1185">Reference proteome</keyword>
<accession>A0A8H7QRP0</accession>
<dbReference type="SMART" id="SM00350">
    <property type="entry name" value="MCM"/>
    <property type="match status" value="1"/>
</dbReference>
<comment type="similarity">
    <text evidence="11">Belongs to the MCM family.</text>
</comment>
<dbReference type="GO" id="GO:0000727">
    <property type="term" value="P:double-strand break repair via break-induced replication"/>
    <property type="evidence" value="ECO:0007669"/>
    <property type="project" value="TreeGrafter"/>
</dbReference>
<evidence type="ECO:0000256" key="9">
    <source>
        <dbReference type="ARBA" id="ARBA00023306"/>
    </source>
</evidence>
<evidence type="ECO:0000256" key="6">
    <source>
        <dbReference type="ARBA" id="ARBA00022840"/>
    </source>
</evidence>
<evidence type="ECO:0000259" key="13">
    <source>
        <dbReference type="PROSITE" id="PS50051"/>
    </source>
</evidence>
<dbReference type="GO" id="GO:0031261">
    <property type="term" value="C:DNA replication preinitiation complex"/>
    <property type="evidence" value="ECO:0007669"/>
    <property type="project" value="UniProtKB-ARBA"/>
</dbReference>
<evidence type="ECO:0000256" key="1">
    <source>
        <dbReference type="ARBA" id="ARBA00004123"/>
    </source>
</evidence>
<dbReference type="SUPFAM" id="SSF52540">
    <property type="entry name" value="P-loop containing nucleoside triphosphate hydrolases"/>
    <property type="match status" value="1"/>
</dbReference>
<gene>
    <name evidence="12" type="primary">MCM7</name>
    <name evidence="14" type="ORF">INT47_009479</name>
</gene>
<proteinExistence type="inferred from homology"/>
<dbReference type="EMBL" id="JAEPRD010000133">
    <property type="protein sequence ID" value="KAG2197172.1"/>
    <property type="molecule type" value="Genomic_DNA"/>
</dbReference>
<evidence type="ECO:0000313" key="15">
    <source>
        <dbReference type="Proteomes" id="UP000603453"/>
    </source>
</evidence>
<dbReference type="GO" id="GO:0042555">
    <property type="term" value="C:MCM complex"/>
    <property type="evidence" value="ECO:0007669"/>
    <property type="project" value="InterPro"/>
</dbReference>
<dbReference type="GO" id="GO:0017116">
    <property type="term" value="F:single-stranded DNA helicase activity"/>
    <property type="evidence" value="ECO:0007669"/>
    <property type="project" value="TreeGrafter"/>
</dbReference>
<dbReference type="Gene3D" id="2.40.50.140">
    <property type="entry name" value="Nucleic acid-binding proteins"/>
    <property type="match status" value="1"/>
</dbReference>
<name>A0A8H7QRP0_9FUNG</name>
<dbReference type="Pfam" id="PF17855">
    <property type="entry name" value="MCM_lid"/>
    <property type="match status" value="1"/>
</dbReference>
<dbReference type="GO" id="GO:0006270">
    <property type="term" value="P:DNA replication initiation"/>
    <property type="evidence" value="ECO:0007669"/>
    <property type="project" value="InterPro"/>
</dbReference>
<evidence type="ECO:0000313" key="14">
    <source>
        <dbReference type="EMBL" id="KAG2197172.1"/>
    </source>
</evidence>
<dbReference type="InterPro" id="IPR033762">
    <property type="entry name" value="MCM_OB"/>
</dbReference>
<keyword evidence="4 12" id="KW-0378">Hydrolase</keyword>
<dbReference type="InterPro" id="IPR027417">
    <property type="entry name" value="P-loop_NTPase"/>
</dbReference>
<comment type="function">
    <text evidence="12">Acts as component of the MCM2-7 complex (MCM complex) which is the replicative helicase essential for 'once per cell cycle' DNA replication initiation and elongation in eukaryotic cells. The active ATPase sites in the MCM2-7 ring are formed through the interaction surfaces of two neighboring subunits such that a critical structure of a conserved arginine finger motif is provided in trans relative to the ATP-binding site of the Walker A box of the adjacent subunit. The six ATPase active sites, however, are likely to contribute differentially to the complex helicase activity.</text>
</comment>
<dbReference type="InterPro" id="IPR031327">
    <property type="entry name" value="MCM"/>
</dbReference>
<evidence type="ECO:0000256" key="8">
    <source>
        <dbReference type="ARBA" id="ARBA00023242"/>
    </source>
</evidence>
<keyword evidence="2 12" id="KW-0235">DNA replication</keyword>
<dbReference type="InterPro" id="IPR008050">
    <property type="entry name" value="MCM7"/>
</dbReference>
<keyword evidence="3 11" id="KW-0547">Nucleotide-binding</keyword>
<dbReference type="PANTHER" id="PTHR11630">
    <property type="entry name" value="DNA REPLICATION LICENSING FACTOR MCM FAMILY MEMBER"/>
    <property type="match status" value="1"/>
</dbReference>
<organism evidence="14 15">
    <name type="scientific">Mucor saturninus</name>
    <dbReference type="NCBI Taxonomy" id="64648"/>
    <lineage>
        <taxon>Eukaryota</taxon>
        <taxon>Fungi</taxon>
        <taxon>Fungi incertae sedis</taxon>
        <taxon>Mucoromycota</taxon>
        <taxon>Mucoromycotina</taxon>
        <taxon>Mucoromycetes</taxon>
        <taxon>Mucorales</taxon>
        <taxon>Mucorineae</taxon>
        <taxon>Mucoraceae</taxon>
        <taxon>Mucor</taxon>
    </lineage>
</organism>
<evidence type="ECO:0000256" key="5">
    <source>
        <dbReference type="ARBA" id="ARBA00022806"/>
    </source>
</evidence>
<protein>
    <recommendedName>
        <fullName evidence="12">DNA replication licensing factor MCM7</fullName>
        <ecNumber evidence="12">3.6.4.12</ecNumber>
    </recommendedName>
</protein>
<dbReference type="Proteomes" id="UP000603453">
    <property type="component" value="Unassembled WGS sequence"/>
</dbReference>
<comment type="subcellular location">
    <subcellularLocation>
        <location evidence="1 12">Nucleus</location>
    </subcellularLocation>
</comment>
<dbReference type="PANTHER" id="PTHR11630:SF26">
    <property type="entry name" value="DNA REPLICATION LICENSING FACTOR MCM7"/>
    <property type="match status" value="1"/>
</dbReference>
<dbReference type="AlphaFoldDB" id="A0A8H7QRP0"/>
<dbReference type="EC" id="3.6.4.12" evidence="12"/>
<dbReference type="Gene3D" id="2.20.28.10">
    <property type="match status" value="1"/>
</dbReference>
<dbReference type="InterPro" id="IPR003593">
    <property type="entry name" value="AAA+_ATPase"/>
</dbReference>
<dbReference type="InterPro" id="IPR027925">
    <property type="entry name" value="MCM_N"/>
</dbReference>
<comment type="catalytic activity">
    <reaction evidence="10">
        <text>ATP + H2O = ADP + phosphate + H(+)</text>
        <dbReference type="Rhea" id="RHEA:13065"/>
        <dbReference type="ChEBI" id="CHEBI:15377"/>
        <dbReference type="ChEBI" id="CHEBI:15378"/>
        <dbReference type="ChEBI" id="CHEBI:30616"/>
        <dbReference type="ChEBI" id="CHEBI:43474"/>
        <dbReference type="ChEBI" id="CHEBI:456216"/>
        <dbReference type="EC" id="3.6.4.12"/>
    </reaction>
    <physiologicalReaction direction="left-to-right" evidence="10">
        <dbReference type="Rhea" id="RHEA:13066"/>
    </physiologicalReaction>
</comment>
<feature type="domain" description="MCM C-terminal AAA(+) ATPase" evidence="13">
    <location>
        <begin position="343"/>
        <end position="549"/>
    </location>
</feature>
<dbReference type="FunFam" id="2.20.28.10:FF:000004">
    <property type="entry name" value="DNA replication licensing factor MCM7"/>
    <property type="match status" value="1"/>
</dbReference>
<dbReference type="GO" id="GO:0043596">
    <property type="term" value="C:nuclear replication fork"/>
    <property type="evidence" value="ECO:0007669"/>
    <property type="project" value="UniProtKB-ARBA"/>
</dbReference>
<comment type="caution">
    <text evidence="14">The sequence shown here is derived from an EMBL/GenBank/DDBJ whole genome shotgun (WGS) entry which is preliminary data.</text>
</comment>
<evidence type="ECO:0000256" key="3">
    <source>
        <dbReference type="ARBA" id="ARBA00022741"/>
    </source>
</evidence>
<dbReference type="PROSITE" id="PS00847">
    <property type="entry name" value="MCM_1"/>
    <property type="match status" value="1"/>
</dbReference>
<dbReference type="FunFam" id="3.40.50.300:FF:000288">
    <property type="entry name" value="DNA replication licensing factor MCM7"/>
    <property type="match status" value="1"/>
</dbReference>
<dbReference type="Pfam" id="PF17207">
    <property type="entry name" value="MCM_OB"/>
    <property type="match status" value="1"/>
</dbReference>
<evidence type="ECO:0000256" key="2">
    <source>
        <dbReference type="ARBA" id="ARBA00022705"/>
    </source>
</evidence>
<dbReference type="Pfam" id="PF00493">
    <property type="entry name" value="MCM"/>
    <property type="match status" value="1"/>
</dbReference>
<keyword evidence="7 11" id="KW-0238">DNA-binding</keyword>
<evidence type="ECO:0000256" key="12">
    <source>
        <dbReference type="RuleBase" id="RU365012"/>
    </source>
</evidence>
<keyword evidence="9 12" id="KW-0131">Cell cycle</keyword>
<evidence type="ECO:0000256" key="11">
    <source>
        <dbReference type="RuleBase" id="RU004070"/>
    </source>
</evidence>
<dbReference type="PROSITE" id="PS50051">
    <property type="entry name" value="MCM_2"/>
    <property type="match status" value="1"/>
</dbReference>
<dbReference type="GO" id="GO:0006279">
    <property type="term" value="P:premeiotic DNA replication"/>
    <property type="evidence" value="ECO:0007669"/>
    <property type="project" value="UniProtKB-ARBA"/>
</dbReference>